<evidence type="ECO:0000313" key="19">
    <source>
        <dbReference type="EMBL" id="MDR7071105.1"/>
    </source>
</evidence>
<dbReference type="PIRSF" id="PIRSF001259">
    <property type="entry name" value="RibA"/>
    <property type="match status" value="1"/>
</dbReference>
<feature type="binding site" evidence="17">
    <location>
        <position position="350"/>
    </location>
    <ligand>
        <name>GTP</name>
        <dbReference type="ChEBI" id="CHEBI:37565"/>
    </ligand>
</feature>
<keyword evidence="11 17" id="KW-0460">Magnesium</keyword>
<feature type="site" description="Essential for DHBP synthase activity" evidence="17">
    <location>
        <position position="162"/>
    </location>
</feature>
<feature type="binding site" evidence="17">
    <location>
        <position position="162"/>
    </location>
    <ligand>
        <name>D-ribulose 5-phosphate</name>
        <dbReference type="ChEBI" id="CHEBI:58121"/>
    </ligand>
</feature>
<feature type="active site" description="Proton acceptor; for GTP cyclohydrolase activity" evidence="17">
    <location>
        <position position="327"/>
    </location>
</feature>
<feature type="binding site" evidence="17">
    <location>
        <position position="271"/>
    </location>
    <ligand>
        <name>GTP</name>
        <dbReference type="ChEBI" id="CHEBI:37565"/>
    </ligand>
</feature>
<feature type="binding site" evidence="17">
    <location>
        <position position="315"/>
    </location>
    <ligand>
        <name>GTP</name>
        <dbReference type="ChEBI" id="CHEBI:37565"/>
    </ligand>
</feature>
<feature type="binding site" evidence="17">
    <location>
        <begin position="26"/>
        <end position="27"/>
    </location>
    <ligand>
        <name>D-ribulose 5-phosphate</name>
        <dbReference type="ChEBI" id="CHEBI:58121"/>
    </ligand>
</feature>
<keyword evidence="7 17" id="KW-0479">Metal-binding</keyword>
<dbReference type="EC" id="3.5.4.25" evidence="17"/>
<comment type="function">
    <text evidence="17">Catalyzes the conversion of GTP to 2,5-diamino-6-ribosylamino-4(3H)-pyrimidinone 5'-phosphate (DARP), formate and pyrophosphate.</text>
</comment>
<comment type="pathway">
    <text evidence="3 17">Cofactor biosynthesis; riboflavin biosynthesis; 5-amino-6-(D-ribitylamino)uracil from GTP: step 1/4.</text>
</comment>
<evidence type="ECO:0000256" key="14">
    <source>
        <dbReference type="ARBA" id="ARBA00023239"/>
    </source>
</evidence>
<dbReference type="Proteomes" id="UP001258181">
    <property type="component" value="Unassembled WGS sequence"/>
</dbReference>
<evidence type="ECO:0000256" key="3">
    <source>
        <dbReference type="ARBA" id="ARBA00004853"/>
    </source>
</evidence>
<dbReference type="Gene3D" id="3.40.50.10990">
    <property type="entry name" value="GTP cyclohydrolase II"/>
    <property type="match status" value="1"/>
</dbReference>
<keyword evidence="8 17" id="KW-0547">Nucleotide-binding</keyword>
<evidence type="ECO:0000256" key="5">
    <source>
        <dbReference type="ARBA" id="ARBA00005520"/>
    </source>
</evidence>
<dbReference type="EC" id="4.1.99.12" evidence="17"/>
<evidence type="ECO:0000256" key="7">
    <source>
        <dbReference type="ARBA" id="ARBA00022723"/>
    </source>
</evidence>
<comment type="catalytic activity">
    <reaction evidence="1 17">
        <text>D-ribulose 5-phosphate = (2S)-2-hydroxy-3-oxobutyl phosphate + formate + H(+)</text>
        <dbReference type="Rhea" id="RHEA:18457"/>
        <dbReference type="ChEBI" id="CHEBI:15378"/>
        <dbReference type="ChEBI" id="CHEBI:15740"/>
        <dbReference type="ChEBI" id="CHEBI:58121"/>
        <dbReference type="ChEBI" id="CHEBI:58830"/>
        <dbReference type="EC" id="4.1.99.12"/>
    </reaction>
</comment>
<evidence type="ECO:0000256" key="15">
    <source>
        <dbReference type="ARBA" id="ARBA00023268"/>
    </source>
</evidence>
<evidence type="ECO:0000256" key="10">
    <source>
        <dbReference type="ARBA" id="ARBA00022833"/>
    </source>
</evidence>
<evidence type="ECO:0000256" key="9">
    <source>
        <dbReference type="ARBA" id="ARBA00022801"/>
    </source>
</evidence>
<comment type="catalytic activity">
    <reaction evidence="16 17">
        <text>GTP + 4 H2O = 2,5-diamino-6-hydroxy-4-(5-phosphoribosylamino)-pyrimidine + formate + 2 phosphate + 3 H(+)</text>
        <dbReference type="Rhea" id="RHEA:23704"/>
        <dbReference type="ChEBI" id="CHEBI:15377"/>
        <dbReference type="ChEBI" id="CHEBI:15378"/>
        <dbReference type="ChEBI" id="CHEBI:15740"/>
        <dbReference type="ChEBI" id="CHEBI:37565"/>
        <dbReference type="ChEBI" id="CHEBI:43474"/>
        <dbReference type="ChEBI" id="CHEBI:58614"/>
        <dbReference type="EC" id="3.5.4.25"/>
    </reaction>
</comment>
<sequence>MFHSIEEAVADLKAGKIIIVVDDEDRENEGDFIALAEGITPESINFMVTHGRGLVCTPISEEIASRLDLTPMVAANTDSHGTAFTISVDHISTTTGISAQERAATVRELVNNESVPADFKRPGHVFPLIGKKGGVLRRAGHTEAAIDLADMAGSKSAGVICEIMKEDGTMARVPELIELAKKHEMKLITIKDLITYRNKTEQMVKREVEITLPTEFGEFKAIGFSNVLDDKEHVALVKGDISGDEPVLVRVHSECLTGDVFGSHRCDCGPQLHAALSQIEQAGSGVLLYMRQEGRGIGLINKMRAYKLQEQGLDTVEANEQLGFAPDLRDYGIGAQILKELGISKMKLLTNNPRKIAGLKGYDLEVTDRIALQMPHNENNENYLKTKKSKLGHMLHF</sequence>
<comment type="function">
    <text evidence="2 17">Catalyzes the conversion of D-ribulose 5-phosphate to formate and 3,4-dihydroxy-2-butanone 4-phosphate.</text>
</comment>
<evidence type="ECO:0000256" key="2">
    <source>
        <dbReference type="ARBA" id="ARBA00002284"/>
    </source>
</evidence>
<evidence type="ECO:0000256" key="4">
    <source>
        <dbReference type="ARBA" id="ARBA00004904"/>
    </source>
</evidence>
<dbReference type="InterPro" id="IPR000926">
    <property type="entry name" value="RibA"/>
</dbReference>
<accession>A0ABU1TV80</accession>
<dbReference type="SUPFAM" id="SSF55821">
    <property type="entry name" value="YrdC/RibB"/>
    <property type="match status" value="1"/>
</dbReference>
<evidence type="ECO:0000256" key="8">
    <source>
        <dbReference type="ARBA" id="ARBA00022741"/>
    </source>
</evidence>
<dbReference type="InterPro" id="IPR032677">
    <property type="entry name" value="GTP_cyclohydro_II"/>
</dbReference>
<keyword evidence="13 17" id="KW-0464">Manganese</keyword>
<dbReference type="NCBIfam" id="NF006803">
    <property type="entry name" value="PRK09311.1"/>
    <property type="match status" value="1"/>
</dbReference>
<feature type="binding site" evidence="17">
    <location>
        <begin position="138"/>
        <end position="142"/>
    </location>
    <ligand>
        <name>D-ribulose 5-phosphate</name>
        <dbReference type="ChEBI" id="CHEBI:58121"/>
    </ligand>
</feature>
<feature type="region of interest" description="GTP cyclohydrolase II" evidence="17">
    <location>
        <begin position="200"/>
        <end position="397"/>
    </location>
</feature>
<comment type="caution">
    <text evidence="19">The sequence shown here is derived from an EMBL/GenBank/DDBJ whole genome shotgun (WGS) entry which is preliminary data.</text>
</comment>
<dbReference type="PANTHER" id="PTHR21327:SF18">
    <property type="entry name" value="3,4-DIHYDROXY-2-BUTANONE 4-PHOSPHATE SYNTHASE"/>
    <property type="match status" value="1"/>
</dbReference>
<dbReference type="NCBIfam" id="TIGR00505">
    <property type="entry name" value="ribA"/>
    <property type="match status" value="1"/>
</dbReference>
<dbReference type="EMBL" id="JAVDWA010000001">
    <property type="protein sequence ID" value="MDR7071105.1"/>
    <property type="molecule type" value="Genomic_DNA"/>
</dbReference>
<dbReference type="SUPFAM" id="SSF142695">
    <property type="entry name" value="RibA-like"/>
    <property type="match status" value="1"/>
</dbReference>
<dbReference type="Pfam" id="PF00926">
    <property type="entry name" value="DHBP_synthase"/>
    <property type="match status" value="1"/>
</dbReference>
<feature type="binding site" evidence="17">
    <location>
        <position position="255"/>
    </location>
    <ligand>
        <name>Zn(2+)</name>
        <dbReference type="ChEBI" id="CHEBI:29105"/>
        <note>catalytic</note>
    </ligand>
</feature>
<feature type="region of interest" description="DHBP synthase" evidence="17">
    <location>
        <begin position="1"/>
        <end position="199"/>
    </location>
</feature>
<feature type="binding site" evidence="17">
    <location>
        <position position="27"/>
    </location>
    <ligand>
        <name>Mg(2+)</name>
        <dbReference type="ChEBI" id="CHEBI:18420"/>
        <label>1</label>
    </ligand>
</feature>
<dbReference type="GO" id="GO:0003935">
    <property type="term" value="F:GTP cyclohydrolase II activity"/>
    <property type="evidence" value="ECO:0007669"/>
    <property type="project" value="UniProtKB-EC"/>
</dbReference>
<feature type="binding site" evidence="17">
    <location>
        <position position="268"/>
    </location>
    <ligand>
        <name>Zn(2+)</name>
        <dbReference type="ChEBI" id="CHEBI:29105"/>
        <note>catalytic</note>
    </ligand>
</feature>
<comment type="pathway">
    <text evidence="4 17">Cofactor biosynthesis; riboflavin biosynthesis; 2-hydroxy-3-oxobutyl phosphate from D-ribulose 5-phosphate: step 1/1.</text>
</comment>
<feature type="binding site" evidence="17">
    <location>
        <begin position="250"/>
        <end position="254"/>
    </location>
    <ligand>
        <name>GTP</name>
        <dbReference type="ChEBI" id="CHEBI:37565"/>
    </ligand>
</feature>
<comment type="cofactor">
    <cofactor evidence="17">
        <name>Mg(2+)</name>
        <dbReference type="ChEBI" id="CHEBI:18420"/>
    </cofactor>
    <cofactor evidence="17">
        <name>Mn(2+)</name>
        <dbReference type="ChEBI" id="CHEBI:29035"/>
    </cofactor>
    <text evidence="17">Binds 2 divalent metal cations per subunit. Magnesium or manganese.</text>
</comment>
<name>A0ABU1TV80_9BACL</name>
<dbReference type="InterPro" id="IPR017945">
    <property type="entry name" value="DHBP_synth_RibB-like_a/b_dom"/>
</dbReference>
<feature type="binding site" evidence="17">
    <location>
        <position position="266"/>
    </location>
    <ligand>
        <name>Zn(2+)</name>
        <dbReference type="ChEBI" id="CHEBI:29105"/>
        <note>catalytic</note>
    </ligand>
</feature>
<dbReference type="Pfam" id="PF00925">
    <property type="entry name" value="GTP_cyclohydro2"/>
    <property type="match status" value="1"/>
</dbReference>
<feature type="binding site" evidence="17">
    <location>
        <position position="31"/>
    </location>
    <ligand>
        <name>D-ribulose 5-phosphate</name>
        <dbReference type="ChEBI" id="CHEBI:58121"/>
    </ligand>
</feature>
<dbReference type="InterPro" id="IPR000422">
    <property type="entry name" value="DHBP_synthase_RibB"/>
</dbReference>
<dbReference type="NCBIfam" id="NF001591">
    <property type="entry name" value="PRK00393.1"/>
    <property type="match status" value="1"/>
</dbReference>
<dbReference type="HAMAP" id="MF_01283">
    <property type="entry name" value="RibBA"/>
    <property type="match status" value="1"/>
</dbReference>
<dbReference type="PANTHER" id="PTHR21327">
    <property type="entry name" value="GTP CYCLOHYDROLASE II-RELATED"/>
    <property type="match status" value="1"/>
</dbReference>
<dbReference type="NCBIfam" id="TIGR00506">
    <property type="entry name" value="ribB"/>
    <property type="match status" value="1"/>
</dbReference>
<dbReference type="HAMAP" id="MF_00179">
    <property type="entry name" value="RibA"/>
    <property type="match status" value="1"/>
</dbReference>
<evidence type="ECO:0000256" key="12">
    <source>
        <dbReference type="ARBA" id="ARBA00023134"/>
    </source>
</evidence>
<proteinExistence type="inferred from homology"/>
<dbReference type="CDD" id="cd00641">
    <property type="entry name" value="GTP_cyclohydro2"/>
    <property type="match status" value="1"/>
</dbReference>
<evidence type="ECO:0000256" key="17">
    <source>
        <dbReference type="HAMAP-Rule" id="MF_01283"/>
    </source>
</evidence>
<dbReference type="Gene3D" id="3.90.870.10">
    <property type="entry name" value="DHBP synthase"/>
    <property type="match status" value="1"/>
</dbReference>
<feature type="active site" description="Nucleophile; for GTP cyclohydrolase activity" evidence="17">
    <location>
        <position position="329"/>
    </location>
</feature>
<keyword evidence="9 17" id="KW-0378">Hydrolase</keyword>
<protein>
    <recommendedName>
        <fullName evidence="17">Riboflavin biosynthesis protein RibBA</fullName>
    </recommendedName>
    <domain>
        <recommendedName>
            <fullName evidence="17">3,4-dihydroxy-2-butanone 4-phosphate synthase</fullName>
            <shortName evidence="17">DHBP synthase</shortName>
            <ecNumber evidence="17">4.1.99.12</ecNumber>
        </recommendedName>
    </domain>
    <domain>
        <recommendedName>
            <fullName evidence="17">GTP cyclohydrolase-2</fullName>
            <ecNumber evidence="17">3.5.4.25</ecNumber>
        </recommendedName>
        <alternativeName>
            <fullName evidence="17">GTP cyclohydrolase II</fullName>
        </alternativeName>
    </domain>
</protein>
<evidence type="ECO:0000256" key="11">
    <source>
        <dbReference type="ARBA" id="ARBA00022842"/>
    </source>
</evidence>
<keyword evidence="10 17" id="KW-0862">Zinc</keyword>
<feature type="binding site" evidence="17">
    <location>
        <position position="27"/>
    </location>
    <ligand>
        <name>Mg(2+)</name>
        <dbReference type="ChEBI" id="CHEBI:18420"/>
        <label>2</label>
    </ligand>
</feature>
<feature type="binding site" evidence="17">
    <location>
        <begin position="293"/>
        <end position="295"/>
    </location>
    <ligand>
        <name>GTP</name>
        <dbReference type="ChEBI" id="CHEBI:37565"/>
    </ligand>
</feature>
<dbReference type="InterPro" id="IPR016299">
    <property type="entry name" value="Riboflavin_synth_RibBA"/>
</dbReference>
<gene>
    <name evidence="17" type="primary">ribBA</name>
    <name evidence="19" type="ORF">J2X07_000080</name>
</gene>
<dbReference type="InterPro" id="IPR036144">
    <property type="entry name" value="RibA-like_sf"/>
</dbReference>
<dbReference type="HAMAP" id="MF_00180">
    <property type="entry name" value="RibB"/>
    <property type="match status" value="1"/>
</dbReference>
<evidence type="ECO:0000256" key="6">
    <source>
        <dbReference type="ARBA" id="ARBA00022619"/>
    </source>
</evidence>
<evidence type="ECO:0000256" key="13">
    <source>
        <dbReference type="ARBA" id="ARBA00023211"/>
    </source>
</evidence>
<keyword evidence="20" id="KW-1185">Reference proteome</keyword>
<comment type="cofactor">
    <cofactor evidence="17">
        <name>Zn(2+)</name>
        <dbReference type="ChEBI" id="CHEBI:29105"/>
    </cofactor>
    <text evidence="17">Binds 1 zinc ion per subunit.</text>
</comment>
<evidence type="ECO:0000256" key="1">
    <source>
        <dbReference type="ARBA" id="ARBA00000141"/>
    </source>
</evidence>
<feature type="binding site" evidence="17">
    <location>
        <position position="141"/>
    </location>
    <ligand>
        <name>Mg(2+)</name>
        <dbReference type="ChEBI" id="CHEBI:18420"/>
        <label>2</label>
    </ligand>
</feature>
<comment type="similarity">
    <text evidence="17">In the C-terminal section; belongs to the GTP cyclohydrolase II family.</text>
</comment>
<evidence type="ECO:0000259" key="18">
    <source>
        <dbReference type="Pfam" id="PF00925"/>
    </source>
</evidence>
<organism evidence="19 20">
    <name type="scientific">Fictibacillus barbaricus</name>
    <dbReference type="NCBI Taxonomy" id="182136"/>
    <lineage>
        <taxon>Bacteria</taxon>
        <taxon>Bacillati</taxon>
        <taxon>Bacillota</taxon>
        <taxon>Bacilli</taxon>
        <taxon>Bacillales</taxon>
        <taxon>Fictibacillaceae</taxon>
        <taxon>Fictibacillus</taxon>
    </lineage>
</organism>
<keyword evidence="6 17" id="KW-0686">Riboflavin biosynthesis</keyword>
<feature type="binding site" evidence="17">
    <location>
        <position position="355"/>
    </location>
    <ligand>
        <name>GTP</name>
        <dbReference type="ChEBI" id="CHEBI:37565"/>
    </ligand>
</feature>
<comment type="similarity">
    <text evidence="5 17">In the N-terminal section; belongs to the DHBP synthase family.</text>
</comment>
<dbReference type="GO" id="GO:0008686">
    <property type="term" value="F:3,4-dihydroxy-2-butanone-4-phosphate synthase activity"/>
    <property type="evidence" value="ECO:0007669"/>
    <property type="project" value="UniProtKB-EC"/>
</dbReference>
<dbReference type="RefSeq" id="WP_310255463.1">
    <property type="nucleotide sequence ID" value="NZ_JAVDWA010000001.1"/>
</dbReference>
<keyword evidence="15 17" id="KW-0511">Multifunctional enzyme</keyword>
<keyword evidence="12 17" id="KW-0342">GTP-binding</keyword>
<evidence type="ECO:0000313" key="20">
    <source>
        <dbReference type="Proteomes" id="UP001258181"/>
    </source>
</evidence>
<feature type="domain" description="GTP cyclohydrolase II" evidence="18">
    <location>
        <begin position="206"/>
        <end position="370"/>
    </location>
</feature>
<reference evidence="19 20" key="1">
    <citation type="submission" date="2023-07" db="EMBL/GenBank/DDBJ databases">
        <title>Sorghum-associated microbial communities from plants grown in Nebraska, USA.</title>
        <authorList>
            <person name="Schachtman D."/>
        </authorList>
    </citation>
    <scope>NUCLEOTIDE SEQUENCE [LARGE SCALE GENOMIC DNA]</scope>
    <source>
        <strain evidence="19 20">BE211</strain>
    </source>
</reference>
<evidence type="ECO:0000256" key="16">
    <source>
        <dbReference type="ARBA" id="ARBA00049295"/>
    </source>
</evidence>
<feature type="site" description="Essential for DHBP synthase activity" evidence="17">
    <location>
        <position position="124"/>
    </location>
</feature>
<keyword evidence="14 17" id="KW-0456">Lyase</keyword>